<protein>
    <submittedName>
        <fullName evidence="2">Uncharacterized protein</fullName>
    </submittedName>
</protein>
<keyword evidence="3" id="KW-1185">Reference proteome</keyword>
<evidence type="ECO:0000313" key="3">
    <source>
        <dbReference type="Proteomes" id="UP000321083"/>
    </source>
</evidence>
<dbReference type="EMBL" id="SRHE01000111">
    <property type="protein sequence ID" value="TWW10106.1"/>
    <property type="molecule type" value="Genomic_DNA"/>
</dbReference>
<evidence type="ECO:0000256" key="1">
    <source>
        <dbReference type="SAM" id="Phobius"/>
    </source>
</evidence>
<feature type="transmembrane region" description="Helical" evidence="1">
    <location>
        <begin position="21"/>
        <end position="41"/>
    </location>
</feature>
<name>A0A5C6M5V5_9PLAN</name>
<proteinExistence type="predicted"/>
<sequence length="60" mass="6135">MSDRRGSVASRGGGRRGAVTVEYLLLVTLVGIGVLVGLAAVRNALVQELDDVAEAISAIV</sequence>
<organism evidence="2 3">
    <name type="scientific">Planctomyces bekefii</name>
    <dbReference type="NCBI Taxonomy" id="1653850"/>
    <lineage>
        <taxon>Bacteria</taxon>
        <taxon>Pseudomonadati</taxon>
        <taxon>Planctomycetota</taxon>
        <taxon>Planctomycetia</taxon>
        <taxon>Planctomycetales</taxon>
        <taxon>Planctomycetaceae</taxon>
        <taxon>Planctomyces</taxon>
    </lineage>
</organism>
<reference evidence="2 3" key="2">
    <citation type="submission" date="2019-08" db="EMBL/GenBank/DDBJ databases">
        <authorList>
            <person name="Henke P."/>
        </authorList>
    </citation>
    <scope>NUCLEOTIDE SEQUENCE [LARGE SCALE GENOMIC DNA]</scope>
    <source>
        <strain evidence="2">Phe10_nw2017</strain>
    </source>
</reference>
<accession>A0A5C6M5V5</accession>
<evidence type="ECO:0000313" key="2">
    <source>
        <dbReference type="EMBL" id="TWW10106.1"/>
    </source>
</evidence>
<keyword evidence="1" id="KW-0812">Transmembrane</keyword>
<dbReference type="AlphaFoldDB" id="A0A5C6M5V5"/>
<keyword evidence="1" id="KW-0472">Membrane</keyword>
<keyword evidence="1" id="KW-1133">Transmembrane helix</keyword>
<dbReference type="Proteomes" id="UP000321083">
    <property type="component" value="Unassembled WGS sequence"/>
</dbReference>
<reference evidence="2 3" key="1">
    <citation type="submission" date="2019-08" db="EMBL/GenBank/DDBJ databases">
        <title>100 year-old enigma solved: identification of Planctomyces bekefii, the type genus and species of the phylum Planctomycetes.</title>
        <authorList>
            <person name="Svetlana D.N."/>
            <person name="Overmann J."/>
        </authorList>
    </citation>
    <scope>NUCLEOTIDE SEQUENCE [LARGE SCALE GENOMIC DNA]</scope>
    <source>
        <strain evidence="2">Phe10_nw2017</strain>
    </source>
</reference>
<gene>
    <name evidence="2" type="ORF">E3A20_07810</name>
</gene>
<comment type="caution">
    <text evidence="2">The sequence shown here is derived from an EMBL/GenBank/DDBJ whole genome shotgun (WGS) entry which is preliminary data.</text>
</comment>